<keyword evidence="1" id="KW-1133">Transmembrane helix</keyword>
<evidence type="ECO:0000256" key="1">
    <source>
        <dbReference type="SAM" id="Phobius"/>
    </source>
</evidence>
<evidence type="ECO:0000313" key="2">
    <source>
        <dbReference type="EMBL" id="SFK94261.1"/>
    </source>
</evidence>
<feature type="transmembrane region" description="Helical" evidence="1">
    <location>
        <begin position="44"/>
        <end position="64"/>
    </location>
</feature>
<dbReference type="STRING" id="1280847.SAMN04488036_103270"/>
<accession>A0A1I4DQL8</accession>
<keyword evidence="1" id="KW-0812">Transmembrane</keyword>
<protein>
    <submittedName>
        <fullName evidence="2">Uncharacterized protein</fullName>
    </submittedName>
</protein>
<proteinExistence type="predicted"/>
<sequence>MFDSQEWSRTERKVFRRKHHYFTTLKYWQEYQSKFAYIDNKSQGLLAASGILIAVFLISLNYQFRTHHAVGSIELVKTLLAFLGFFCVVASSWALMRCFSTTAGQEFKQVQVSIGKFEDSLIAEESTKREAVIDWVLQEFKDLVEASPQDFEKCRSELEQKVTELVEASQSTSKPILLNFEEIRSELHDLIKELRARVENELDKRHRHYMTARYLVWAGIGLLGLHGVLMVWPAMQAVIGVT</sequence>
<dbReference type="AlphaFoldDB" id="A0A1I4DQL8"/>
<keyword evidence="3" id="KW-1185">Reference proteome</keyword>
<dbReference type="EMBL" id="FOSZ01000003">
    <property type="protein sequence ID" value="SFK94261.1"/>
    <property type="molecule type" value="Genomic_DNA"/>
</dbReference>
<name>A0A1I4DQL8_9RHOB</name>
<dbReference type="Proteomes" id="UP000198851">
    <property type="component" value="Unassembled WGS sequence"/>
</dbReference>
<organism evidence="2 3">
    <name type="scientific">Shimia haliotis</name>
    <dbReference type="NCBI Taxonomy" id="1280847"/>
    <lineage>
        <taxon>Bacteria</taxon>
        <taxon>Pseudomonadati</taxon>
        <taxon>Pseudomonadota</taxon>
        <taxon>Alphaproteobacteria</taxon>
        <taxon>Rhodobacterales</taxon>
        <taxon>Roseobacteraceae</taxon>
    </lineage>
</organism>
<feature type="transmembrane region" description="Helical" evidence="1">
    <location>
        <begin position="214"/>
        <end position="235"/>
    </location>
</feature>
<keyword evidence="1" id="KW-0472">Membrane</keyword>
<reference evidence="3" key="1">
    <citation type="submission" date="2016-10" db="EMBL/GenBank/DDBJ databases">
        <authorList>
            <person name="Varghese N."/>
            <person name="Submissions S."/>
        </authorList>
    </citation>
    <scope>NUCLEOTIDE SEQUENCE [LARGE SCALE GENOMIC DNA]</scope>
    <source>
        <strain evidence="3">DSM 28453</strain>
    </source>
</reference>
<gene>
    <name evidence="2" type="ORF">SAMN04488036_103270</name>
</gene>
<evidence type="ECO:0000313" key="3">
    <source>
        <dbReference type="Proteomes" id="UP000198851"/>
    </source>
</evidence>
<dbReference type="RefSeq" id="WP_093323241.1">
    <property type="nucleotide sequence ID" value="NZ_FOSZ01000003.1"/>
</dbReference>
<feature type="transmembrane region" description="Helical" evidence="1">
    <location>
        <begin position="76"/>
        <end position="96"/>
    </location>
</feature>